<gene>
    <name evidence="2" type="ORF">KZO77_05410</name>
</gene>
<dbReference type="PANTHER" id="PTHR22916:SF3">
    <property type="entry name" value="UDP-GLCNAC:BETAGAL BETA-1,3-N-ACETYLGLUCOSAMINYLTRANSFERASE-LIKE PROTEIN 1"/>
    <property type="match status" value="1"/>
</dbReference>
<dbReference type="Pfam" id="PF00535">
    <property type="entry name" value="Glycos_transf_2"/>
    <property type="match status" value="1"/>
</dbReference>
<dbReference type="PANTHER" id="PTHR22916">
    <property type="entry name" value="GLYCOSYLTRANSFERASE"/>
    <property type="match status" value="1"/>
</dbReference>
<protein>
    <submittedName>
        <fullName evidence="2">Glycosyltransferase</fullName>
    </submittedName>
</protein>
<proteinExistence type="predicted"/>
<dbReference type="Proteomes" id="UP000812077">
    <property type="component" value="Unassembled WGS sequence"/>
</dbReference>
<evidence type="ECO:0000259" key="1">
    <source>
        <dbReference type="Pfam" id="PF00535"/>
    </source>
</evidence>
<feature type="domain" description="Glycosyltransferase 2-like" evidence="1">
    <location>
        <begin position="5"/>
        <end position="165"/>
    </location>
</feature>
<dbReference type="RefSeq" id="WP_219433159.1">
    <property type="nucleotide sequence ID" value="NZ_JAHXCP010000005.1"/>
</dbReference>
<organism evidence="2 3">
    <name type="scientific">Prevotella melaninogenica</name>
    <dbReference type="NCBI Taxonomy" id="28132"/>
    <lineage>
        <taxon>Bacteria</taxon>
        <taxon>Pseudomonadati</taxon>
        <taxon>Bacteroidota</taxon>
        <taxon>Bacteroidia</taxon>
        <taxon>Bacteroidales</taxon>
        <taxon>Prevotellaceae</taxon>
        <taxon>Prevotella</taxon>
    </lineage>
</organism>
<dbReference type="CDD" id="cd00761">
    <property type="entry name" value="Glyco_tranf_GTA_type"/>
    <property type="match status" value="1"/>
</dbReference>
<keyword evidence="3" id="KW-1185">Reference proteome</keyword>
<name>A0ABS6Y4S2_9BACT</name>
<reference evidence="2 3" key="1">
    <citation type="submission" date="2021-07" db="EMBL/GenBank/DDBJ databases">
        <title>Genomic diversity and antimicrobial resistance of Prevotella spp. isolated from chronic lung disease airways.</title>
        <authorList>
            <person name="Webb K.A."/>
            <person name="Olagoke O.S."/>
            <person name="Baird T."/>
            <person name="Neill J."/>
            <person name="Pham A."/>
            <person name="Wells T.J."/>
            <person name="Ramsay K.A."/>
            <person name="Bell S.C."/>
            <person name="Sarovich D.S."/>
            <person name="Price E.P."/>
        </authorList>
    </citation>
    <scope>NUCLEOTIDE SEQUENCE [LARGE SCALE GENOMIC DNA]</scope>
    <source>
        <strain evidence="2 3">SCHI0027.S.6</strain>
    </source>
</reference>
<evidence type="ECO:0000313" key="3">
    <source>
        <dbReference type="Proteomes" id="UP000812077"/>
    </source>
</evidence>
<evidence type="ECO:0000313" key="2">
    <source>
        <dbReference type="EMBL" id="MBW4754481.1"/>
    </source>
</evidence>
<accession>A0ABS6Y4S2</accession>
<dbReference type="EMBL" id="JAHXCP010000005">
    <property type="protein sequence ID" value="MBW4754481.1"/>
    <property type="molecule type" value="Genomic_DNA"/>
</dbReference>
<sequence length="317" mass="36081">MCKISVVVPVYNCERLVGRCINSILDQTFTDFELIIVDDGSRDSSLSVCQDIAQGHDNVYVYTKSNGGANSTRSFGVQKAIGEYINFVDADDVIPKDSLQNLVDKALKYQLEIVQAARKYFIDEKQVSISLFEEPGICDGITFSKFLFQAKSNGGPVGSLYKRELFTEDTFNLPKNVVLGEDFYMNLCLGIRAKKVGLFNDIIVYEYHENQNSVTHNYSFSSVEPFRMQQNAIKSLLMRNNLFKEFEVLYYSNVVNSLVSACLHNRQLLSERYTREIGTAASEVALSKLDKLYCLLLKYPILYPLFSTINYFRKKMA</sequence>
<comment type="caution">
    <text evidence="2">The sequence shown here is derived from an EMBL/GenBank/DDBJ whole genome shotgun (WGS) entry which is preliminary data.</text>
</comment>
<dbReference type="InterPro" id="IPR001173">
    <property type="entry name" value="Glyco_trans_2-like"/>
</dbReference>